<evidence type="ECO:0000313" key="1">
    <source>
        <dbReference type="EMBL" id="WWA47072.1"/>
    </source>
</evidence>
<dbReference type="RefSeq" id="WP_338445963.1">
    <property type="nucleotide sequence ID" value="NZ_CP144918.1"/>
</dbReference>
<dbReference type="Proteomes" id="UP001335183">
    <property type="component" value="Chromosome"/>
</dbReference>
<proteinExistence type="predicted"/>
<dbReference type="EMBL" id="CP144918">
    <property type="protein sequence ID" value="WWA47072.1"/>
    <property type="molecule type" value="Genomic_DNA"/>
</dbReference>
<name>A0ABZ2D5L2_9SPHN</name>
<reference evidence="1 2" key="1">
    <citation type="submission" date="2024-02" db="EMBL/GenBank/DDBJ databases">
        <title>The whole genome sequence of five bacterial samples isolated from Abu Dhabi Sabkha-shore region.</title>
        <authorList>
            <person name="Sudalaimuthuasari N."/>
            <person name="Sarfraz B."/>
            <person name="Tuyisabe J.D."/>
            <person name="Mugisha Ntwali L.D.M."/>
            <person name="Ali A.I.A.A."/>
            <person name="Almansoori S.Z.A."/>
            <person name="Alajami H.S.A."/>
            <person name="Almeqbaali A.A.S."/>
            <person name="Kundu B."/>
            <person name="Saeed E.E."/>
            <person name="Sukumarinath V."/>
            <person name="Mishra A.K."/>
            <person name="Hazzouri K.M."/>
            <person name="Almaskari R."/>
            <person name="Sharma A.K."/>
            <person name="Amiri K.M.A."/>
        </authorList>
    </citation>
    <scope>NUCLEOTIDE SEQUENCE [LARGE SCALE GENOMIC DNA]</scope>
    <source>
        <strain evidence="2">kcgeb_sd</strain>
    </source>
</reference>
<gene>
    <name evidence="1" type="ORF">V5F89_12510</name>
</gene>
<protein>
    <submittedName>
        <fullName evidence="1">Uncharacterized protein</fullName>
    </submittedName>
</protein>
<accession>A0ABZ2D5L2</accession>
<evidence type="ECO:0000313" key="2">
    <source>
        <dbReference type="Proteomes" id="UP001335183"/>
    </source>
</evidence>
<keyword evidence="2" id="KW-1185">Reference proteome</keyword>
<sequence length="242" mass="26128">MADYGLRIIGEHGATQIDSEYRNHQLVASGSIAHEDMTFVSGSGGASVMYEMNMPGLTSPLIAFACADAPVFYYESSSGNYLFIKTDPDTANPAPINYWVFDLVATAAEPAGYGLVIWNATGQIAFDSGRKSLSIVDFLLGVDPGGTSGSGSLDTTYPSGRTYAVAPCRLGFDYVHQALGVGTNFDVLHAKFTTGMMQAGNVCRLRWVPEYIQILPNNQSPPFSEAYRSAETDWLIVDVTNY</sequence>
<organism evidence="1 2">
    <name type="scientific">Pelagerythrobacter marensis</name>
    <dbReference type="NCBI Taxonomy" id="543877"/>
    <lineage>
        <taxon>Bacteria</taxon>
        <taxon>Pseudomonadati</taxon>
        <taxon>Pseudomonadota</taxon>
        <taxon>Alphaproteobacteria</taxon>
        <taxon>Sphingomonadales</taxon>
        <taxon>Erythrobacteraceae</taxon>
        <taxon>Pelagerythrobacter</taxon>
    </lineage>
</organism>